<organism evidence="1 2">
    <name type="scientific">Cytospora mali</name>
    <name type="common">Apple Valsa canker fungus</name>
    <name type="synonym">Valsa mali</name>
    <dbReference type="NCBI Taxonomy" id="578113"/>
    <lineage>
        <taxon>Eukaryota</taxon>
        <taxon>Fungi</taxon>
        <taxon>Dikarya</taxon>
        <taxon>Ascomycota</taxon>
        <taxon>Pezizomycotina</taxon>
        <taxon>Sordariomycetes</taxon>
        <taxon>Sordariomycetidae</taxon>
        <taxon>Diaporthales</taxon>
        <taxon>Cytosporaceae</taxon>
        <taxon>Cytospora</taxon>
    </lineage>
</organism>
<dbReference type="EMBL" id="CM003103">
    <property type="protein sequence ID" value="KUI70574.1"/>
    <property type="molecule type" value="Genomic_DNA"/>
</dbReference>
<reference evidence="1" key="1">
    <citation type="submission" date="2014-12" db="EMBL/GenBank/DDBJ databases">
        <title>Genome Sequence of Valsa Canker Pathogens Uncovers a Specific Adaption of Colonization on Woody Bark.</title>
        <authorList>
            <person name="Yin Z."/>
            <person name="Liu H."/>
            <person name="Gao X."/>
            <person name="Li Z."/>
            <person name="Song N."/>
            <person name="Ke X."/>
            <person name="Dai Q."/>
            <person name="Wu Y."/>
            <person name="Sun Y."/>
            <person name="Xu J.-R."/>
            <person name="Kang Z.K."/>
            <person name="Wang L."/>
            <person name="Huang L."/>
        </authorList>
    </citation>
    <scope>NUCLEOTIDE SEQUENCE [LARGE SCALE GENOMIC DNA]</scope>
    <source>
        <strain evidence="1">03-8</strain>
    </source>
</reference>
<proteinExistence type="predicted"/>
<protein>
    <submittedName>
        <fullName evidence="1">Uncharacterized protein</fullName>
    </submittedName>
</protein>
<dbReference type="OrthoDB" id="5199080at2759"/>
<accession>A0A194W284</accession>
<dbReference type="AlphaFoldDB" id="A0A194W284"/>
<gene>
    <name evidence="1" type="ORF">VM1G_11694</name>
</gene>
<sequence>MCYYELNEFTGCGCIKHNAEATLEKCPIAQAYGRVCPEFQCGPDPRKQPTERFGLVCMECLDGKTGKSGSDANQRWASVTLI</sequence>
<keyword evidence="2" id="KW-1185">Reference proteome</keyword>
<evidence type="ECO:0000313" key="1">
    <source>
        <dbReference type="EMBL" id="KUI70574.1"/>
    </source>
</evidence>
<dbReference type="Proteomes" id="UP000078559">
    <property type="component" value="Chromosome 6"/>
</dbReference>
<name>A0A194W284_CYTMA</name>
<evidence type="ECO:0000313" key="2">
    <source>
        <dbReference type="Proteomes" id="UP000078559"/>
    </source>
</evidence>